<sequence length="223" mass="22596">MNVEGARILVPGATGAIGAALAGRLHGRGARVAVAGRDPVALQRVAEACGGAPAFRFDAYGLDRCAHTVTRAAERLGGLDAVVVLVGVPAFGPAPAVDDTVAEHLFTVNALAPMAFLRAALPVVPPRGVLAAVTGPVVDVVPAGMADYGAAKAALAAWLAAVRRERRRVGPAVLDIRLPHTESGFARRAVVGDPPRLPPGRTVDEAADEIVEALVSSGTAGHA</sequence>
<protein>
    <submittedName>
        <fullName evidence="3">SDR family NAD(P)-dependent oxidoreductase</fullName>
    </submittedName>
</protein>
<dbReference type="Gene3D" id="3.40.50.720">
    <property type="entry name" value="NAD(P)-binding Rossmann-like Domain"/>
    <property type="match status" value="1"/>
</dbReference>
<evidence type="ECO:0000313" key="3">
    <source>
        <dbReference type="EMBL" id="MBN0046759.1"/>
    </source>
</evidence>
<keyword evidence="2" id="KW-0560">Oxidoreductase</keyword>
<dbReference type="InterPro" id="IPR036291">
    <property type="entry name" value="NAD(P)-bd_dom_sf"/>
</dbReference>
<evidence type="ECO:0000313" key="4">
    <source>
        <dbReference type="Proteomes" id="UP000788262"/>
    </source>
</evidence>
<dbReference type="PRINTS" id="PR00081">
    <property type="entry name" value="GDHRDH"/>
</dbReference>
<dbReference type="PANTHER" id="PTHR44196">
    <property type="entry name" value="DEHYDROGENASE/REDUCTASE SDR FAMILY MEMBER 7B"/>
    <property type="match status" value="1"/>
</dbReference>
<proteinExistence type="inferred from homology"/>
<dbReference type="PANTHER" id="PTHR44196:SF1">
    <property type="entry name" value="DEHYDROGENASE_REDUCTASE SDR FAMILY MEMBER 7B"/>
    <property type="match status" value="1"/>
</dbReference>
<comment type="caution">
    <text evidence="3">The sequence shown here is derived from an EMBL/GenBank/DDBJ whole genome shotgun (WGS) entry which is preliminary data.</text>
</comment>
<dbReference type="CDD" id="cd05233">
    <property type="entry name" value="SDR_c"/>
    <property type="match status" value="1"/>
</dbReference>
<evidence type="ECO:0000256" key="1">
    <source>
        <dbReference type="ARBA" id="ARBA00006484"/>
    </source>
</evidence>
<accession>A0ABS2VUQ3</accession>
<evidence type="ECO:0000256" key="2">
    <source>
        <dbReference type="ARBA" id="ARBA00023002"/>
    </source>
</evidence>
<organism evidence="3 4">
    <name type="scientific">Streptomyces actuosus</name>
    <dbReference type="NCBI Taxonomy" id="1885"/>
    <lineage>
        <taxon>Bacteria</taxon>
        <taxon>Bacillati</taxon>
        <taxon>Actinomycetota</taxon>
        <taxon>Actinomycetes</taxon>
        <taxon>Kitasatosporales</taxon>
        <taxon>Streptomycetaceae</taxon>
        <taxon>Streptomyces</taxon>
    </lineage>
</organism>
<dbReference type="Pfam" id="PF00106">
    <property type="entry name" value="adh_short"/>
    <property type="match status" value="1"/>
</dbReference>
<name>A0ABS2VUQ3_STRAS</name>
<dbReference type="InterPro" id="IPR002347">
    <property type="entry name" value="SDR_fam"/>
</dbReference>
<dbReference type="Proteomes" id="UP000788262">
    <property type="component" value="Unassembled WGS sequence"/>
</dbReference>
<keyword evidence="4" id="KW-1185">Reference proteome</keyword>
<gene>
    <name evidence="3" type="ORF">JS756_22135</name>
</gene>
<comment type="similarity">
    <text evidence="1">Belongs to the short-chain dehydrogenases/reductases (SDR) family.</text>
</comment>
<reference evidence="3 4" key="1">
    <citation type="submission" date="2021-02" db="EMBL/GenBank/DDBJ databases">
        <title>Whole genome sequencing of Streptomyces actuosus VRA1.</title>
        <authorList>
            <person name="Sen G."/>
            <person name="Sen A."/>
        </authorList>
    </citation>
    <scope>NUCLEOTIDE SEQUENCE [LARGE SCALE GENOMIC DNA]</scope>
    <source>
        <strain evidence="3 4">VRA1</strain>
    </source>
</reference>
<dbReference type="SUPFAM" id="SSF51735">
    <property type="entry name" value="NAD(P)-binding Rossmann-fold domains"/>
    <property type="match status" value="1"/>
</dbReference>
<dbReference type="RefSeq" id="WP_205384901.1">
    <property type="nucleotide sequence ID" value="NZ_JAFFZS010000018.1"/>
</dbReference>
<dbReference type="EMBL" id="JAFFZS010000018">
    <property type="protein sequence ID" value="MBN0046759.1"/>
    <property type="molecule type" value="Genomic_DNA"/>
</dbReference>